<keyword evidence="3" id="KW-0805">Transcription regulation</keyword>
<dbReference type="Proteomes" id="UP000249464">
    <property type="component" value="Unassembled WGS sequence"/>
</dbReference>
<dbReference type="GO" id="GO:0000981">
    <property type="term" value="F:DNA-binding transcription factor activity, RNA polymerase II-specific"/>
    <property type="evidence" value="ECO:0007669"/>
    <property type="project" value="InterPro"/>
</dbReference>
<gene>
    <name evidence="8" type="primary">BQ5605_C041g11990</name>
    <name evidence="8" type="ORF">BQ5605_C041G11990</name>
</gene>
<feature type="region of interest" description="Disordered" evidence="6">
    <location>
        <begin position="107"/>
        <end position="136"/>
    </location>
</feature>
<evidence type="ECO:0000256" key="1">
    <source>
        <dbReference type="ARBA" id="ARBA00004123"/>
    </source>
</evidence>
<dbReference type="CDD" id="cd00067">
    <property type="entry name" value="GAL4"/>
    <property type="match status" value="1"/>
</dbReference>
<dbReference type="CDD" id="cd12148">
    <property type="entry name" value="fungal_TF_MHR"/>
    <property type="match status" value="1"/>
</dbReference>
<organism evidence="8 9">
    <name type="scientific">Microbotryum silenes-dioicae</name>
    <dbReference type="NCBI Taxonomy" id="796604"/>
    <lineage>
        <taxon>Eukaryota</taxon>
        <taxon>Fungi</taxon>
        <taxon>Dikarya</taxon>
        <taxon>Basidiomycota</taxon>
        <taxon>Pucciniomycotina</taxon>
        <taxon>Microbotryomycetes</taxon>
        <taxon>Microbotryales</taxon>
        <taxon>Microbotryaceae</taxon>
        <taxon>Microbotryum</taxon>
    </lineage>
</organism>
<accession>A0A2X0PJ93</accession>
<evidence type="ECO:0000256" key="2">
    <source>
        <dbReference type="ARBA" id="ARBA00022723"/>
    </source>
</evidence>
<name>A0A2X0PJ93_9BASI</name>
<dbReference type="EMBL" id="FQNC01000119">
    <property type="protein sequence ID" value="SGZ33764.1"/>
    <property type="molecule type" value="Genomic_DNA"/>
</dbReference>
<evidence type="ECO:0000256" key="3">
    <source>
        <dbReference type="ARBA" id="ARBA00023015"/>
    </source>
</evidence>
<protein>
    <submittedName>
        <fullName evidence="8">BQ5605_C041g11990 protein</fullName>
    </submittedName>
</protein>
<dbReference type="GO" id="GO:0008270">
    <property type="term" value="F:zinc ion binding"/>
    <property type="evidence" value="ECO:0007669"/>
    <property type="project" value="InterPro"/>
</dbReference>
<feature type="region of interest" description="Disordered" evidence="6">
    <location>
        <begin position="838"/>
        <end position="858"/>
    </location>
</feature>
<keyword evidence="9" id="KW-1185">Reference proteome</keyword>
<reference evidence="8 9" key="1">
    <citation type="submission" date="2016-11" db="EMBL/GenBank/DDBJ databases">
        <authorList>
            <person name="Jaros S."/>
            <person name="Januszkiewicz K."/>
            <person name="Wedrychowicz H."/>
        </authorList>
    </citation>
    <scope>NUCLEOTIDE SEQUENCE [LARGE SCALE GENOMIC DNA]</scope>
</reference>
<keyword evidence="4" id="KW-0804">Transcription</keyword>
<proteinExistence type="predicted"/>
<feature type="region of interest" description="Disordered" evidence="6">
    <location>
        <begin position="154"/>
        <end position="220"/>
    </location>
</feature>
<dbReference type="InterPro" id="IPR036864">
    <property type="entry name" value="Zn2-C6_fun-type_DNA-bd_sf"/>
</dbReference>
<keyword evidence="5" id="KW-0539">Nucleus</keyword>
<dbReference type="PROSITE" id="PS50048">
    <property type="entry name" value="ZN2_CY6_FUNGAL_2"/>
    <property type="match status" value="1"/>
</dbReference>
<dbReference type="Gene3D" id="4.10.240.10">
    <property type="entry name" value="Zn(2)-C6 fungal-type DNA-binding domain"/>
    <property type="match status" value="1"/>
</dbReference>
<sequence length="961" mass="104672">MPPDRTPGAPTTPSFLHAIQSGAPLSSHGLRHAPSLPRGSSCTTCRSRKVRCDAGRPCCGACKKSAGAHGEDWTQIECNYAVGVRKPKKTNKVAELEAKLARLEEKLDRGPRSAANSHSPTDTPAAGPSSMFKRDQTSPMVEDPFLTHAEVDVAAPSNGRPQPTGNDQFRGSDSLGQNMASSSSTTYEQLTAQLENSNRNGGLNNHGMASISDMNNDTSASFDGGDRDQLGVVPSITSAEDPLAGYGFRQNIPTQPPTFPGLPSSFPRSHITVLTPRGWPPALPSPPLLHRLIDVFFSKSHLATDLIVEGKFRAALALPPAHPKFPLPALLHGMLAISGRMVSSDWFADEPKQWGISDPDESFADWHAAKADSLIDEAFSKASNQRIRVAQAAGLVCFSFYTAGKFAKVWLQVARLTRIIVGLGLNHVRAATRGKDGVLRDRFLHMKQSVLPPTDDPEDLYERATACQMAFLADKIATASTAWACSLDEADITTLIPPPHGVSYPAKDLDTSPLSSWNANFFVDHPPGLVGVFQIYLKCTYLLGRVTTFLSRAPYPIGMSLARMKTDGSKLTVSDIRNSETFRRLEATIRQFQQSVPREIQNIYTSPNADSRLALIFAIPHVCLIMLHEPFVMLVEDDDSFAKCITSARAILNSVYTLCGSSFEIGGLAPFLSYCYAATGRTLVREIAIRKLRGQDSTHIFEEMQTILIVLDEFNTPLGATTAETLRSLLAMPELCLPHRPRYAKEDELDNIDEPLGHPVFASPYKLPARLGKVPLNAWVGPGYSDAAKPSPLWQQSIPSWSVDAPFSPDTFADLLSPEIGPLPSTSNVPMNGMGNMAQPPSSNAPASGNPTRSMASAAPAPAVDYLEALLQSEASRADEVPSKRFGRGWAEKKKAVFFDETTKWEWVDWRQQWYLVDPMTSHLCANPLLHEHPPTLRLMPHWASSPLLHGKVDTAASAPL</sequence>
<dbReference type="PANTHER" id="PTHR47338">
    <property type="entry name" value="ZN(II)2CYS6 TRANSCRIPTION FACTOR (EUROFUNG)-RELATED"/>
    <property type="match status" value="1"/>
</dbReference>
<dbReference type="GO" id="GO:0005634">
    <property type="term" value="C:nucleus"/>
    <property type="evidence" value="ECO:0007669"/>
    <property type="project" value="UniProtKB-SubCell"/>
</dbReference>
<comment type="subcellular location">
    <subcellularLocation>
        <location evidence="1">Nucleus</location>
    </subcellularLocation>
</comment>
<evidence type="ECO:0000313" key="8">
    <source>
        <dbReference type="EMBL" id="SGZ33764.1"/>
    </source>
</evidence>
<evidence type="ECO:0000313" key="9">
    <source>
        <dbReference type="Proteomes" id="UP000249464"/>
    </source>
</evidence>
<dbReference type="InterPro" id="IPR001138">
    <property type="entry name" value="Zn2Cys6_DnaBD"/>
</dbReference>
<evidence type="ECO:0000256" key="4">
    <source>
        <dbReference type="ARBA" id="ARBA00023163"/>
    </source>
</evidence>
<dbReference type="InterPro" id="IPR050815">
    <property type="entry name" value="TF_fung"/>
</dbReference>
<keyword evidence="2" id="KW-0479">Metal-binding</keyword>
<feature type="compositionally biased region" description="Polar residues" evidence="6">
    <location>
        <begin position="159"/>
        <end position="203"/>
    </location>
</feature>
<dbReference type="AlphaFoldDB" id="A0A2X0PJ93"/>
<dbReference type="STRING" id="796604.A0A2X0PJ93"/>
<dbReference type="PANTHER" id="PTHR47338:SF29">
    <property type="entry name" value="ZN(2)-C6 FUNGAL-TYPE DOMAIN-CONTAINING PROTEIN"/>
    <property type="match status" value="1"/>
</dbReference>
<dbReference type="SUPFAM" id="SSF57701">
    <property type="entry name" value="Zn2/Cys6 DNA-binding domain"/>
    <property type="match status" value="1"/>
</dbReference>
<evidence type="ECO:0000256" key="5">
    <source>
        <dbReference type="ARBA" id="ARBA00023242"/>
    </source>
</evidence>
<dbReference type="Pfam" id="PF00172">
    <property type="entry name" value="Zn_clus"/>
    <property type="match status" value="1"/>
</dbReference>
<evidence type="ECO:0000256" key="6">
    <source>
        <dbReference type="SAM" id="MobiDB-lite"/>
    </source>
</evidence>
<feature type="domain" description="Zn(2)-C6 fungal-type" evidence="7">
    <location>
        <begin position="41"/>
        <end position="80"/>
    </location>
</feature>
<evidence type="ECO:0000259" key="7">
    <source>
        <dbReference type="PROSITE" id="PS50048"/>
    </source>
</evidence>
<feature type="compositionally biased region" description="Low complexity" evidence="6">
    <location>
        <begin position="838"/>
        <end position="851"/>
    </location>
</feature>